<dbReference type="GO" id="GO:0006955">
    <property type="term" value="P:immune response"/>
    <property type="evidence" value="ECO:0007669"/>
    <property type="project" value="InterPro"/>
</dbReference>
<keyword evidence="2" id="KW-1015">Disulfide bond</keyword>
<dbReference type="Proteomes" id="UP000239415">
    <property type="component" value="Unassembled WGS sequence"/>
</dbReference>
<feature type="domain" description="LamG-like jellyroll fold" evidence="4">
    <location>
        <begin position="787"/>
        <end position="946"/>
    </location>
</feature>
<dbReference type="SUPFAM" id="SSF49899">
    <property type="entry name" value="Concanavalin A-like lectins/glucanases"/>
    <property type="match status" value="2"/>
</dbReference>
<evidence type="ECO:0000313" key="6">
    <source>
        <dbReference type="Proteomes" id="UP000239415"/>
    </source>
</evidence>
<dbReference type="InterPro" id="IPR013320">
    <property type="entry name" value="ConA-like_dom_sf"/>
</dbReference>
<dbReference type="OrthoDB" id="176279at2"/>
<dbReference type="AlphaFoldDB" id="A0A2T0JWP2"/>
<dbReference type="Pfam" id="PF13385">
    <property type="entry name" value="Laminin_G_3"/>
    <property type="match status" value="2"/>
</dbReference>
<dbReference type="InterPro" id="IPR006558">
    <property type="entry name" value="LamG-like"/>
</dbReference>
<evidence type="ECO:0000256" key="3">
    <source>
        <dbReference type="SAM" id="SignalP"/>
    </source>
</evidence>
<sequence>MIHFVGRRACLAVVTALSLTAVAVPFPADAFAARTTALNPLATFTDTDPETVASREARRTGRPVEVEALGSETTRVVANPDGSFTADVHVGPSRFRDESGNWRTVDLRLEKRADGTVAPKAHPRGLVLAGAAGEGTHDLARVASGPAALSLGWEGTLPDPDLEGTKATYEEVRPGIDLVLEVTRTGFEQFLVVKNRDAAAGVKSLAMPWRTENLTPHATSGGGLELRDAQGRYVGHVPAAEMWDASTGVKSGENLRRAPVGMSVRKAERTSALSLSPQESFLNDPRTKYPVTIDPAPTLKPGFDAFVQNSFNSDQSASKELKLGYVEEGGVFKARSFLRWSTSVLRGKQVTAATMYLWNHWSYSCDAAKWQVWITGGVGTSTNWDNQPAWGGTGKPVVESTMTKGYGVGNCGDGYVTANVRSTFQWAAENNASTLTTGIRASQADEDNGNQKTWKRFSSSEGEKDPYISITYNSKPNVPTELSVGGKRCESGQPQVFVSRTPYFPNVQAKVTDPDGTERTLRAQFYLAEKGKALPTAPTMQDDATNGTYAIKPIPSGFPLTENVTYVMRVANTDGLDTSDLSATCEFTVDSAGPAKPPTVTSTIYPECVPAVCNTGGSAGSSGEFQFGPNGVTDVKRYRYWFDGGAKVEVTAATGGAVTSVQVAPPLAQSGLHIDDLAIGGQRVLHVESVDQAGRSSAEYRNETQPDEAAGYSMLVGTAQPEFARWKLDEPAGSTTLADSAGNGRTLSVSATGMSKSAMGSGDGGSAFTFDGVNGVAEGAMIFNPAQNVTVGANVRLTAKSADRVVFQQARRQGGFGEFLPYAYFTLFYDSAVDRWCVQTSESASKVVVDQPKTWINKRTVCSVVSPQLSVWTSLYATLDAGTKKLDLYVDGVRVGVDNTAGSAPLPPINSQSLQYTRLGAGGYNVGAFKGEIDEVRLWNRMLHPDEVAAAAVFESGRWDLDGNGFDSAPTPSPRDLENPAVNEEWWLEVGHQEGDAGSVRLADKRFLTTSGPVIRTDQSFTASAWVNLSSPELATKAAVSQDGTYKGGFFLGAREFGTGVRWAFTMAGADATTSDPVLHAESASPLVDEDTGTWVHLVGVYDAPAQQMRLYVDGQLIKSTARTPRWNAGGPLAVGRYRWHGSNLGVYDADFWTGGIDAVRVFAGTLSPTLVARLHATTDGRL</sequence>
<dbReference type="InterPro" id="IPR042837">
    <property type="entry name" value="PTX3"/>
</dbReference>
<evidence type="ECO:0000313" key="5">
    <source>
        <dbReference type="EMBL" id="PRX12171.1"/>
    </source>
</evidence>
<feature type="signal peptide" evidence="3">
    <location>
        <begin position="1"/>
        <end position="32"/>
    </location>
</feature>
<name>A0A2T0JWP2_9ACTN</name>
<keyword evidence="1 3" id="KW-0732">Signal</keyword>
<feature type="domain" description="LamG-like jellyroll fold" evidence="4">
    <location>
        <begin position="1019"/>
        <end position="1170"/>
    </location>
</feature>
<organism evidence="5 6">
    <name type="scientific">Actinoplanes italicus</name>
    <dbReference type="NCBI Taxonomy" id="113567"/>
    <lineage>
        <taxon>Bacteria</taxon>
        <taxon>Bacillati</taxon>
        <taxon>Actinomycetota</taxon>
        <taxon>Actinomycetes</taxon>
        <taxon>Micromonosporales</taxon>
        <taxon>Micromonosporaceae</taxon>
        <taxon>Actinoplanes</taxon>
    </lineage>
</organism>
<dbReference type="PANTHER" id="PTHR46943:SF1">
    <property type="entry name" value="PENTRAXIN-RELATED PROTEIN PTX3"/>
    <property type="match status" value="1"/>
</dbReference>
<dbReference type="EMBL" id="PVMZ01000029">
    <property type="protein sequence ID" value="PRX12171.1"/>
    <property type="molecule type" value="Genomic_DNA"/>
</dbReference>
<dbReference type="Gene3D" id="2.60.120.200">
    <property type="match status" value="2"/>
</dbReference>
<evidence type="ECO:0000256" key="2">
    <source>
        <dbReference type="ARBA" id="ARBA00023157"/>
    </source>
</evidence>
<protein>
    <submittedName>
        <fullName evidence="5">Concanavalin A-like lectin/glucanase superfamily protein</fullName>
    </submittedName>
</protein>
<dbReference type="GO" id="GO:0030246">
    <property type="term" value="F:carbohydrate binding"/>
    <property type="evidence" value="ECO:0007669"/>
    <property type="project" value="UniProtKB-KW"/>
</dbReference>
<evidence type="ECO:0000259" key="4">
    <source>
        <dbReference type="SMART" id="SM00560"/>
    </source>
</evidence>
<comment type="caution">
    <text evidence="5">The sequence shown here is derived from an EMBL/GenBank/DDBJ whole genome shotgun (WGS) entry which is preliminary data.</text>
</comment>
<keyword evidence="6" id="KW-1185">Reference proteome</keyword>
<dbReference type="PANTHER" id="PTHR46943">
    <property type="entry name" value="PENTRAXIN-RELATED PROTEIN PTX3"/>
    <property type="match status" value="1"/>
</dbReference>
<dbReference type="SMART" id="SM00560">
    <property type="entry name" value="LamGL"/>
    <property type="match status" value="2"/>
</dbReference>
<accession>A0A2T0JWP2</accession>
<reference evidence="5 6" key="1">
    <citation type="submission" date="2018-03" db="EMBL/GenBank/DDBJ databases">
        <title>Genomic Encyclopedia of Archaeal and Bacterial Type Strains, Phase II (KMG-II): from individual species to whole genera.</title>
        <authorList>
            <person name="Goeker M."/>
        </authorList>
    </citation>
    <scope>NUCLEOTIDE SEQUENCE [LARGE SCALE GENOMIC DNA]</scope>
    <source>
        <strain evidence="5 6">DSM 43146</strain>
    </source>
</reference>
<feature type="chain" id="PRO_5015683806" evidence="3">
    <location>
        <begin position="33"/>
        <end position="1183"/>
    </location>
</feature>
<keyword evidence="5" id="KW-0430">Lectin</keyword>
<dbReference type="RefSeq" id="WP_146169543.1">
    <property type="nucleotide sequence ID" value="NZ_BOMO01000159.1"/>
</dbReference>
<gene>
    <name evidence="5" type="ORF">CLV67_12928</name>
</gene>
<evidence type="ECO:0000256" key="1">
    <source>
        <dbReference type="ARBA" id="ARBA00022729"/>
    </source>
</evidence>
<dbReference type="NCBIfam" id="NF033679">
    <property type="entry name" value="DNRLRE_dom"/>
    <property type="match status" value="1"/>
</dbReference>
<proteinExistence type="predicted"/>